<keyword evidence="1" id="KW-0521">NADP</keyword>
<name>A0A8S3D8K3_9BILA</name>
<dbReference type="PANTHER" id="PTHR43150">
    <property type="entry name" value="HYPERKINETIC, ISOFORM M"/>
    <property type="match status" value="1"/>
</dbReference>
<feature type="non-terminal residue" evidence="3">
    <location>
        <position position="1"/>
    </location>
</feature>
<dbReference type="EMBL" id="CAJOBJ010204307">
    <property type="protein sequence ID" value="CAF4992405.1"/>
    <property type="molecule type" value="Genomic_DNA"/>
</dbReference>
<evidence type="ECO:0000313" key="4">
    <source>
        <dbReference type="Proteomes" id="UP000681720"/>
    </source>
</evidence>
<dbReference type="GO" id="GO:0044325">
    <property type="term" value="F:transmembrane transporter binding"/>
    <property type="evidence" value="ECO:0007669"/>
    <property type="project" value="TreeGrafter"/>
</dbReference>
<sequence>GKYDDGVPLHSRAALKGYGWLKDKILNDEGRKQQSKLRELAVLASKFDCTLAQLAIGKF</sequence>
<dbReference type="InterPro" id="IPR005399">
    <property type="entry name" value="K_chnl_volt-dep_bsu_KCNAB-rel"/>
</dbReference>
<proteinExistence type="predicted"/>
<evidence type="ECO:0000256" key="2">
    <source>
        <dbReference type="ARBA" id="ARBA00023002"/>
    </source>
</evidence>
<organism evidence="3 4">
    <name type="scientific">Rotaria magnacalcarata</name>
    <dbReference type="NCBI Taxonomy" id="392030"/>
    <lineage>
        <taxon>Eukaryota</taxon>
        <taxon>Metazoa</taxon>
        <taxon>Spiralia</taxon>
        <taxon>Gnathifera</taxon>
        <taxon>Rotifera</taxon>
        <taxon>Eurotatoria</taxon>
        <taxon>Bdelloidea</taxon>
        <taxon>Philodinida</taxon>
        <taxon>Philodinidae</taxon>
        <taxon>Rotaria</taxon>
    </lineage>
</organism>
<comment type="caution">
    <text evidence="3">The sequence shown here is derived from an EMBL/GenBank/DDBJ whole genome shotgun (WGS) entry which is preliminary data.</text>
</comment>
<gene>
    <name evidence="3" type="ORF">GIL414_LOCUS56716</name>
</gene>
<dbReference type="InterPro" id="IPR036812">
    <property type="entry name" value="NAD(P)_OxRdtase_dom_sf"/>
</dbReference>
<keyword evidence="2" id="KW-0560">Oxidoreductase</keyword>
<dbReference type="GO" id="GO:0015459">
    <property type="term" value="F:potassium channel regulator activity"/>
    <property type="evidence" value="ECO:0007669"/>
    <property type="project" value="TreeGrafter"/>
</dbReference>
<dbReference type="Gene3D" id="3.20.20.100">
    <property type="entry name" value="NADP-dependent oxidoreductase domain"/>
    <property type="match status" value="1"/>
</dbReference>
<reference evidence="3" key="1">
    <citation type="submission" date="2021-02" db="EMBL/GenBank/DDBJ databases">
        <authorList>
            <person name="Nowell W R."/>
        </authorList>
    </citation>
    <scope>NUCLEOTIDE SEQUENCE</scope>
</reference>
<dbReference type="Proteomes" id="UP000681720">
    <property type="component" value="Unassembled WGS sequence"/>
</dbReference>
<protein>
    <submittedName>
        <fullName evidence="3">Uncharacterized protein</fullName>
    </submittedName>
</protein>
<dbReference type="GO" id="GO:1901379">
    <property type="term" value="P:regulation of potassium ion transmembrane transport"/>
    <property type="evidence" value="ECO:0007669"/>
    <property type="project" value="TreeGrafter"/>
</dbReference>
<evidence type="ECO:0000313" key="3">
    <source>
        <dbReference type="EMBL" id="CAF4992405.1"/>
    </source>
</evidence>
<dbReference type="PANTHER" id="PTHR43150:SF2">
    <property type="entry name" value="HYPERKINETIC, ISOFORM M"/>
    <property type="match status" value="1"/>
</dbReference>
<dbReference type="AlphaFoldDB" id="A0A8S3D8K3"/>
<accession>A0A8S3D8K3</accession>
<dbReference type="PRINTS" id="PR01577">
    <property type="entry name" value="KCNABCHANNEL"/>
</dbReference>
<dbReference type="GO" id="GO:0008076">
    <property type="term" value="C:voltage-gated potassium channel complex"/>
    <property type="evidence" value="ECO:0007669"/>
    <property type="project" value="TreeGrafter"/>
</dbReference>
<evidence type="ECO:0000256" key="1">
    <source>
        <dbReference type="ARBA" id="ARBA00022857"/>
    </source>
</evidence>
<dbReference type="GO" id="GO:0016491">
    <property type="term" value="F:oxidoreductase activity"/>
    <property type="evidence" value="ECO:0007669"/>
    <property type="project" value="UniProtKB-KW"/>
</dbReference>